<evidence type="ECO:0000256" key="1">
    <source>
        <dbReference type="ARBA" id="ARBA00004141"/>
    </source>
</evidence>
<dbReference type="PROSITE" id="PS00668">
    <property type="entry name" value="COMPLEX1_ND1_2"/>
    <property type="match status" value="1"/>
</dbReference>
<feature type="transmembrane region" description="Helical" evidence="5">
    <location>
        <begin position="309"/>
        <end position="330"/>
    </location>
</feature>
<feature type="transmembrane region" description="Helical" evidence="5">
    <location>
        <begin position="174"/>
        <end position="199"/>
    </location>
</feature>
<keyword evidence="2 5" id="KW-0812">Transmembrane</keyword>
<feature type="transmembrane region" description="Helical" evidence="5">
    <location>
        <begin position="220"/>
        <end position="241"/>
    </location>
</feature>
<dbReference type="EMBL" id="KF900610">
    <property type="protein sequence ID" value="AIF01036.1"/>
    <property type="molecule type" value="Genomic_DNA"/>
</dbReference>
<proteinExistence type="inferred from homology"/>
<dbReference type="InterPro" id="IPR001694">
    <property type="entry name" value="NADH_UbQ_OxRdtase_su1/FPO"/>
</dbReference>
<dbReference type="PANTHER" id="PTHR11432">
    <property type="entry name" value="NADH DEHYDROGENASE SUBUNIT 1"/>
    <property type="match status" value="1"/>
</dbReference>
<dbReference type="GO" id="GO:0009060">
    <property type="term" value="P:aerobic respiration"/>
    <property type="evidence" value="ECO:0007669"/>
    <property type="project" value="TreeGrafter"/>
</dbReference>
<organism evidence="6">
    <name type="scientific">uncultured marine group II/III euryarchaeote KM3_141_A08</name>
    <dbReference type="NCBI Taxonomy" id="1457875"/>
    <lineage>
        <taxon>Archaea</taxon>
        <taxon>Methanobacteriati</taxon>
        <taxon>Methanobacteriota</taxon>
        <taxon>environmental samples</taxon>
    </lineage>
</organism>
<dbReference type="EC" id="1.6.5.3" evidence="6"/>
<dbReference type="GO" id="GO:0003954">
    <property type="term" value="F:NADH dehydrogenase activity"/>
    <property type="evidence" value="ECO:0007669"/>
    <property type="project" value="TreeGrafter"/>
</dbReference>
<feature type="transmembrane region" description="Helical" evidence="5">
    <location>
        <begin position="368"/>
        <end position="387"/>
    </location>
</feature>
<comment type="subcellular location">
    <subcellularLocation>
        <location evidence="1">Membrane</location>
        <topology evidence="1">Multi-pass membrane protein</topology>
    </subcellularLocation>
</comment>
<dbReference type="GO" id="GO:0016020">
    <property type="term" value="C:membrane"/>
    <property type="evidence" value="ECO:0007669"/>
    <property type="project" value="UniProtKB-SubCell"/>
</dbReference>
<feature type="transmembrane region" description="Helical" evidence="5">
    <location>
        <begin position="53"/>
        <end position="77"/>
    </location>
</feature>
<evidence type="ECO:0000256" key="2">
    <source>
        <dbReference type="ARBA" id="ARBA00022692"/>
    </source>
</evidence>
<accession>A0A075GAE1</accession>
<evidence type="ECO:0000256" key="3">
    <source>
        <dbReference type="ARBA" id="ARBA00022989"/>
    </source>
</evidence>
<sequence length="390" mass="43345">MTSLYDWSYWFCEVWLVPLLTPLLYFQEHIMPPFSNPAGDLARWMESDPGLNVLAWTIVVNIILMIGFTNVIIVVYLERKIAGRIMDRRGPMLALSSLKEIASDLAGSVPEYSWKTTTYAGIGILQNVADGIKFFCKEMIIPDKADRLLYTIGPVIFISSSILLLVMVPFSPRIAASSAPLGLLVVMAAFSIAPIGVLTTGWACNNKYTLIGGMRSAAQLMAYEIPLLLSMAGVFLVAGSYNPMDIVAQQQGMWNIIPQFLGFIVFIVCMLAEVERVPFDLPEAEAELVEGWTTEIGGLRLGLVFAAEYIRGFVGAMIATVLFLGGWSGPFLPGEIWFLLKVYGILVFFIILRWTVPRIRTDQILLLGWKRLLPLSLINLALAILYVEVF</sequence>
<dbReference type="PANTHER" id="PTHR11432:SF3">
    <property type="entry name" value="NADH-UBIQUINONE OXIDOREDUCTASE CHAIN 1"/>
    <property type="match status" value="1"/>
</dbReference>
<protein>
    <submittedName>
        <fullName evidence="6">NADH dehydrogenase subunit H (NuoH)</fullName>
        <ecNumber evidence="6">1.6.5.3</ecNumber>
    </submittedName>
</protein>
<feature type="transmembrane region" description="Helical" evidence="5">
    <location>
        <begin position="253"/>
        <end position="272"/>
    </location>
</feature>
<dbReference type="Pfam" id="PF00146">
    <property type="entry name" value="NADHdh"/>
    <property type="match status" value="1"/>
</dbReference>
<evidence type="ECO:0000256" key="4">
    <source>
        <dbReference type="ARBA" id="ARBA00023136"/>
    </source>
</evidence>
<gene>
    <name evidence="6" type="primary">nuoH</name>
</gene>
<keyword evidence="4 5" id="KW-0472">Membrane</keyword>
<feature type="transmembrane region" description="Helical" evidence="5">
    <location>
        <begin position="7"/>
        <end position="26"/>
    </location>
</feature>
<reference evidence="6" key="1">
    <citation type="journal article" date="2014" name="Genome Biol. Evol.">
        <title>Pangenome evidence for extensive interdomain horizontal transfer affecting lineage core and shell genes in uncultured planktonic thaumarchaeota and euryarchaeota.</title>
        <authorList>
            <person name="Deschamps P."/>
            <person name="Zivanovic Y."/>
            <person name="Moreira D."/>
            <person name="Rodriguez-Valera F."/>
            <person name="Lopez-Garcia P."/>
        </authorList>
    </citation>
    <scope>NUCLEOTIDE SEQUENCE</scope>
</reference>
<evidence type="ECO:0000256" key="5">
    <source>
        <dbReference type="SAM" id="Phobius"/>
    </source>
</evidence>
<dbReference type="AlphaFoldDB" id="A0A075GAE1"/>
<keyword evidence="6" id="KW-0560">Oxidoreductase</keyword>
<feature type="transmembrane region" description="Helical" evidence="5">
    <location>
        <begin position="148"/>
        <end position="168"/>
    </location>
</feature>
<dbReference type="InterPro" id="IPR018086">
    <property type="entry name" value="NADH_UbQ_OxRdtase_su1_CS"/>
</dbReference>
<dbReference type="HAMAP" id="MF_01350">
    <property type="entry name" value="NDH1_NuoH"/>
    <property type="match status" value="1"/>
</dbReference>
<keyword evidence="3 5" id="KW-1133">Transmembrane helix</keyword>
<name>A0A075GAE1_9EURY</name>
<feature type="transmembrane region" description="Helical" evidence="5">
    <location>
        <begin position="336"/>
        <end position="356"/>
    </location>
</feature>
<evidence type="ECO:0000313" key="6">
    <source>
        <dbReference type="EMBL" id="AIF01036.1"/>
    </source>
</evidence>